<gene>
    <name evidence="5" type="ORF">AMSG_08414</name>
</gene>
<dbReference type="OrthoDB" id="40021at2759"/>
<accession>A0A0L0DJR0</accession>
<dbReference type="Pfam" id="PF01467">
    <property type="entry name" value="CTP_transf_like"/>
    <property type="match status" value="1"/>
</dbReference>
<dbReference type="InterPro" id="IPR014729">
    <property type="entry name" value="Rossmann-like_a/b/a_fold"/>
</dbReference>
<dbReference type="Gene3D" id="3.40.50.620">
    <property type="entry name" value="HUPs"/>
    <property type="match status" value="1"/>
</dbReference>
<dbReference type="InterPro" id="IPR050385">
    <property type="entry name" value="Archaeal_FAD_synthase"/>
</dbReference>
<organism evidence="5 6">
    <name type="scientific">Thecamonas trahens ATCC 50062</name>
    <dbReference type="NCBI Taxonomy" id="461836"/>
    <lineage>
        <taxon>Eukaryota</taxon>
        <taxon>Apusozoa</taxon>
        <taxon>Apusomonadida</taxon>
        <taxon>Apusomonadidae</taxon>
        <taxon>Thecamonas</taxon>
    </lineage>
</organism>
<keyword evidence="3" id="KW-0472">Membrane</keyword>
<evidence type="ECO:0000259" key="4">
    <source>
        <dbReference type="Pfam" id="PF01467"/>
    </source>
</evidence>
<dbReference type="STRING" id="461836.A0A0L0DJR0"/>
<keyword evidence="3" id="KW-1133">Transmembrane helix</keyword>
<dbReference type="InterPro" id="IPR004821">
    <property type="entry name" value="Cyt_trans-like"/>
</dbReference>
<feature type="transmembrane region" description="Helical" evidence="3">
    <location>
        <begin position="22"/>
        <end position="41"/>
    </location>
</feature>
<feature type="transmembrane region" description="Helical" evidence="3">
    <location>
        <begin position="53"/>
        <end position="76"/>
    </location>
</feature>
<dbReference type="AlphaFoldDB" id="A0A0L0DJR0"/>
<evidence type="ECO:0000256" key="2">
    <source>
        <dbReference type="ARBA" id="ARBA00022695"/>
    </source>
</evidence>
<feature type="transmembrane region" description="Helical" evidence="3">
    <location>
        <begin position="151"/>
        <end position="176"/>
    </location>
</feature>
<keyword evidence="1" id="KW-0808">Transferase</keyword>
<dbReference type="PANTHER" id="PTHR43793">
    <property type="entry name" value="FAD SYNTHASE"/>
    <property type="match status" value="1"/>
</dbReference>
<keyword evidence="3" id="KW-0812">Transmembrane</keyword>
<dbReference type="Proteomes" id="UP000054408">
    <property type="component" value="Unassembled WGS sequence"/>
</dbReference>
<feature type="domain" description="Cytidyltransferase-like" evidence="4">
    <location>
        <begin position="237"/>
        <end position="361"/>
    </location>
</feature>
<proteinExistence type="predicted"/>
<dbReference type="GeneID" id="25567114"/>
<dbReference type="eggNOG" id="ENOG502S3E4">
    <property type="taxonomic scope" value="Eukaryota"/>
</dbReference>
<dbReference type="SUPFAM" id="SSF52374">
    <property type="entry name" value="Nucleotidylyl transferase"/>
    <property type="match status" value="1"/>
</dbReference>
<evidence type="ECO:0000313" key="6">
    <source>
        <dbReference type="Proteomes" id="UP000054408"/>
    </source>
</evidence>
<dbReference type="GO" id="GO:0016779">
    <property type="term" value="F:nucleotidyltransferase activity"/>
    <property type="evidence" value="ECO:0007669"/>
    <property type="project" value="UniProtKB-KW"/>
</dbReference>
<reference evidence="5 6" key="1">
    <citation type="submission" date="2010-05" db="EMBL/GenBank/DDBJ databases">
        <title>The Genome Sequence of Thecamonas trahens ATCC 50062.</title>
        <authorList>
            <consortium name="The Broad Institute Genome Sequencing Platform"/>
            <person name="Russ C."/>
            <person name="Cuomo C."/>
            <person name="Shea T."/>
            <person name="Young S.K."/>
            <person name="Zeng Q."/>
            <person name="Koehrsen M."/>
            <person name="Haas B."/>
            <person name="Borodovsky M."/>
            <person name="Guigo R."/>
            <person name="Alvarado L."/>
            <person name="Berlin A."/>
            <person name="Bochicchio J."/>
            <person name="Borenstein D."/>
            <person name="Chapman S."/>
            <person name="Chen Z."/>
            <person name="Freedman E."/>
            <person name="Gellesch M."/>
            <person name="Goldberg J."/>
            <person name="Griggs A."/>
            <person name="Gujja S."/>
            <person name="Heilman E."/>
            <person name="Heiman D."/>
            <person name="Hepburn T."/>
            <person name="Howarth C."/>
            <person name="Jen D."/>
            <person name="Larson L."/>
            <person name="Mehta T."/>
            <person name="Park D."/>
            <person name="Pearson M."/>
            <person name="Roberts A."/>
            <person name="Saif S."/>
            <person name="Shenoy N."/>
            <person name="Sisk P."/>
            <person name="Stolte C."/>
            <person name="Sykes S."/>
            <person name="Thomson T."/>
            <person name="Walk T."/>
            <person name="White J."/>
            <person name="Yandava C."/>
            <person name="Burger G."/>
            <person name="Gray M.W."/>
            <person name="Holland P.W.H."/>
            <person name="King N."/>
            <person name="Lang F.B.F."/>
            <person name="Roger A.J."/>
            <person name="Ruiz-Trillo I."/>
            <person name="Lander E."/>
            <person name="Nusbaum C."/>
        </authorList>
    </citation>
    <scope>NUCLEOTIDE SEQUENCE [LARGE SCALE GENOMIC DNA]</scope>
    <source>
        <strain evidence="5 6">ATCC 50062</strain>
    </source>
</reference>
<dbReference type="EMBL" id="GL349472">
    <property type="protein sequence ID" value="KNC52435.1"/>
    <property type="molecule type" value="Genomic_DNA"/>
</dbReference>
<evidence type="ECO:0000256" key="1">
    <source>
        <dbReference type="ARBA" id="ARBA00022679"/>
    </source>
</evidence>
<evidence type="ECO:0000256" key="3">
    <source>
        <dbReference type="SAM" id="Phobius"/>
    </source>
</evidence>
<feature type="transmembrane region" description="Helical" evidence="3">
    <location>
        <begin position="88"/>
        <end position="108"/>
    </location>
</feature>
<keyword evidence="2" id="KW-0548">Nucleotidyltransferase</keyword>
<protein>
    <recommendedName>
        <fullName evidence="4">Cytidyltransferase-like domain-containing protein</fullName>
    </recommendedName>
</protein>
<evidence type="ECO:0000313" key="5">
    <source>
        <dbReference type="EMBL" id="KNC52435.1"/>
    </source>
</evidence>
<dbReference type="RefSeq" id="XP_013755476.1">
    <property type="nucleotide sequence ID" value="XM_013900022.1"/>
</dbReference>
<dbReference type="NCBIfam" id="TIGR00125">
    <property type="entry name" value="cyt_tran_rel"/>
    <property type="match status" value="1"/>
</dbReference>
<keyword evidence="6" id="KW-1185">Reference proteome</keyword>
<name>A0A0L0DJR0_THETB</name>
<dbReference type="PANTHER" id="PTHR43793:SF1">
    <property type="entry name" value="FAD SYNTHASE"/>
    <property type="match status" value="1"/>
</dbReference>
<sequence>MASLPSNAISLFGLAIVPNSPVTVQAVRLAMVIPLILGMALDRKTKKHQDDDPLVTFLSIFVGKLVNCVGFVAMLLNVNELPFPLPLRAAAFLVLAVLTGYEVVDMAVRVIDFFPSRPSDDVGYARYGGAGGMIGFSIEAKVKEKLDSIGLAFLFLSCAADLFTLLAYFALAGLALSVRWAHTSLAHKFQVRTSSVGKASALAELERLKLQSPVHQATELFGSGAGPAATPEFTTAYTVGCFDLFHDGHIRLLTRMREHAARIVVGVHDDESIFRLKNRYPMDNTVKRIRNVKTYADVVFVIPSTNPTPYLDCIIDRSDADSSCYIRGQDMPNFPGRELCEKLLTIKLLPYTQGVSSTKLRGELLERKSLDAVDGDWIRYNGRWIRSSTEWLRYGDIWVRYPSSLTVE</sequence>